<dbReference type="InterPro" id="IPR011042">
    <property type="entry name" value="6-blade_b-propeller_TolB-like"/>
</dbReference>
<accession>A0A5S4FBB1</accession>
<dbReference type="Pfam" id="PF08450">
    <property type="entry name" value="SGL"/>
    <property type="match status" value="1"/>
</dbReference>
<keyword evidence="1" id="KW-0732">Signal</keyword>
<proteinExistence type="predicted"/>
<dbReference type="PANTHER" id="PTHR31460">
    <property type="match status" value="1"/>
</dbReference>
<dbReference type="Gene3D" id="2.120.10.30">
    <property type="entry name" value="TolB, C-terminal domain"/>
    <property type="match status" value="1"/>
</dbReference>
<sequence length="337" mass="35723">MHKALTVGGFVSSFRTSLVTAGTALAAALTVICAPAQAAGARVSTAHELPGDRVYPEGITADPRTGDLYAGSYANGAVFKMTPGRRVAETFLPAGADGRDTANGLEADREGRLWVTDSTSGVFVYDLRSRELLARFDVPGSAPRFVNDLAIAPDGDVYLTDSLRAVVYRVTSEQFEEAKGGIATLVPYVDLKGALDPRADGGFSLNGIVADPSGRFLLTADMVGGDLFRLDIASGAVRRVALRGGDMLHADGLELRQGTLWVVHNTDNAISRWHVARDGASAGVERRLTDTALELPTTLVRRHGTLYVVRSQFDKGGPLGGEGRPRIPFTIAAVRGM</sequence>
<dbReference type="Gene3D" id="2.130.10.10">
    <property type="entry name" value="YVTN repeat-like/Quinoprotein amine dehydrogenase"/>
    <property type="match status" value="1"/>
</dbReference>
<name>A0A5S4FBB1_9ACTN</name>
<gene>
    <name evidence="3" type="ORF">ETD86_28395</name>
</gene>
<dbReference type="Proteomes" id="UP000309128">
    <property type="component" value="Unassembled WGS sequence"/>
</dbReference>
<dbReference type="InterPro" id="IPR013658">
    <property type="entry name" value="SGL"/>
</dbReference>
<dbReference type="SUPFAM" id="SSF63829">
    <property type="entry name" value="Calcium-dependent phosphotriesterase"/>
    <property type="match status" value="1"/>
</dbReference>
<dbReference type="PANTHER" id="PTHR31460:SF3">
    <property type="entry name" value="MESOCENTIN"/>
    <property type="match status" value="1"/>
</dbReference>
<reference evidence="3 4" key="1">
    <citation type="submission" date="2019-05" db="EMBL/GenBank/DDBJ databases">
        <title>Draft genome sequence of Nonomuraea turkmeniaca DSM 43926.</title>
        <authorList>
            <person name="Saricaoglu S."/>
            <person name="Isik K."/>
        </authorList>
    </citation>
    <scope>NUCLEOTIDE SEQUENCE [LARGE SCALE GENOMIC DNA]</scope>
    <source>
        <strain evidence="3 4">DSM 43926</strain>
    </source>
</reference>
<dbReference type="EMBL" id="VCKY01000107">
    <property type="protein sequence ID" value="TMR14698.1"/>
    <property type="molecule type" value="Genomic_DNA"/>
</dbReference>
<dbReference type="InterPro" id="IPR015943">
    <property type="entry name" value="WD40/YVTN_repeat-like_dom_sf"/>
</dbReference>
<comment type="caution">
    <text evidence="3">The sequence shown here is derived from an EMBL/GenBank/DDBJ whole genome shotgun (WGS) entry which is preliminary data.</text>
</comment>
<dbReference type="InterPro" id="IPR053224">
    <property type="entry name" value="Sensory_adhesion_molecule"/>
</dbReference>
<feature type="domain" description="SMP-30/Gluconolactonase/LRE-like region" evidence="2">
    <location>
        <begin position="56"/>
        <end position="274"/>
    </location>
</feature>
<evidence type="ECO:0000259" key="2">
    <source>
        <dbReference type="Pfam" id="PF08450"/>
    </source>
</evidence>
<evidence type="ECO:0000313" key="4">
    <source>
        <dbReference type="Proteomes" id="UP000309128"/>
    </source>
</evidence>
<keyword evidence="4" id="KW-1185">Reference proteome</keyword>
<protein>
    <submittedName>
        <fullName evidence="3">Superoxide dismutase</fullName>
    </submittedName>
</protein>
<evidence type="ECO:0000256" key="1">
    <source>
        <dbReference type="SAM" id="SignalP"/>
    </source>
</evidence>
<feature type="chain" id="PRO_5039399892" evidence="1">
    <location>
        <begin position="39"/>
        <end position="337"/>
    </location>
</feature>
<feature type="signal peptide" evidence="1">
    <location>
        <begin position="1"/>
        <end position="38"/>
    </location>
</feature>
<evidence type="ECO:0000313" key="3">
    <source>
        <dbReference type="EMBL" id="TMR14698.1"/>
    </source>
</evidence>
<dbReference type="OrthoDB" id="504981at2"/>
<dbReference type="AlphaFoldDB" id="A0A5S4FBB1"/>
<organism evidence="3 4">
    <name type="scientific">Nonomuraea turkmeniaca</name>
    <dbReference type="NCBI Taxonomy" id="103838"/>
    <lineage>
        <taxon>Bacteria</taxon>
        <taxon>Bacillati</taxon>
        <taxon>Actinomycetota</taxon>
        <taxon>Actinomycetes</taxon>
        <taxon>Streptosporangiales</taxon>
        <taxon>Streptosporangiaceae</taxon>
        <taxon>Nonomuraea</taxon>
    </lineage>
</organism>